<evidence type="ECO:0000256" key="3">
    <source>
        <dbReference type="ARBA" id="ARBA00022840"/>
    </source>
</evidence>
<dbReference type="GO" id="GO:0005524">
    <property type="term" value="F:ATP binding"/>
    <property type="evidence" value="ECO:0007669"/>
    <property type="project" value="UniProtKB-KW"/>
</dbReference>
<comment type="similarity">
    <text evidence="1">Belongs to the DNA mismatch repair MutS family.</text>
</comment>
<dbReference type="Pfam" id="PF00488">
    <property type="entry name" value="MutS_V"/>
    <property type="match status" value="1"/>
</dbReference>
<dbReference type="AlphaFoldDB" id="A0A6C0HCJ5"/>
<dbReference type="InterPro" id="IPR045076">
    <property type="entry name" value="MutS"/>
</dbReference>
<organism evidence="7">
    <name type="scientific">viral metagenome</name>
    <dbReference type="NCBI Taxonomy" id="1070528"/>
    <lineage>
        <taxon>unclassified sequences</taxon>
        <taxon>metagenomes</taxon>
        <taxon>organismal metagenomes</taxon>
    </lineage>
</organism>
<feature type="transmembrane region" description="Helical" evidence="5">
    <location>
        <begin position="142"/>
        <end position="166"/>
    </location>
</feature>
<dbReference type="PANTHER" id="PTHR11361">
    <property type="entry name" value="DNA MISMATCH REPAIR PROTEIN MUTS FAMILY MEMBER"/>
    <property type="match status" value="1"/>
</dbReference>
<dbReference type="GO" id="GO:0030983">
    <property type="term" value="F:mismatched DNA binding"/>
    <property type="evidence" value="ECO:0007669"/>
    <property type="project" value="InterPro"/>
</dbReference>
<keyword evidence="2" id="KW-0547">Nucleotide-binding</keyword>
<accession>A0A6C0HCJ5</accession>
<reference evidence="7" key="1">
    <citation type="journal article" date="2020" name="Nature">
        <title>Giant virus diversity and host interactions through global metagenomics.</title>
        <authorList>
            <person name="Schulz F."/>
            <person name="Roux S."/>
            <person name="Paez-Espino D."/>
            <person name="Jungbluth S."/>
            <person name="Walsh D.A."/>
            <person name="Denef V.J."/>
            <person name="McMahon K.D."/>
            <person name="Konstantinidis K.T."/>
            <person name="Eloe-Fadrosh E.A."/>
            <person name="Kyrpides N.C."/>
            <person name="Woyke T."/>
        </authorList>
    </citation>
    <scope>NUCLEOTIDE SEQUENCE</scope>
    <source>
        <strain evidence="7">GVMAG-M-3300023179-91</strain>
    </source>
</reference>
<dbReference type="InterPro" id="IPR027417">
    <property type="entry name" value="P-loop_NTPase"/>
</dbReference>
<keyword evidence="3" id="KW-0067">ATP-binding</keyword>
<dbReference type="GO" id="GO:0140664">
    <property type="term" value="F:ATP-dependent DNA damage sensor activity"/>
    <property type="evidence" value="ECO:0007669"/>
    <property type="project" value="InterPro"/>
</dbReference>
<dbReference type="GO" id="GO:0032301">
    <property type="term" value="C:MutSalpha complex"/>
    <property type="evidence" value="ECO:0007669"/>
    <property type="project" value="TreeGrafter"/>
</dbReference>
<evidence type="ECO:0000256" key="1">
    <source>
        <dbReference type="ARBA" id="ARBA00006271"/>
    </source>
</evidence>
<dbReference type="GO" id="GO:0006298">
    <property type="term" value="P:mismatch repair"/>
    <property type="evidence" value="ECO:0007669"/>
    <property type="project" value="InterPro"/>
</dbReference>
<keyword evidence="5" id="KW-0812">Transmembrane</keyword>
<dbReference type="EMBL" id="MN739929">
    <property type="protein sequence ID" value="QHT78100.1"/>
    <property type="molecule type" value="Genomic_DNA"/>
</dbReference>
<evidence type="ECO:0000256" key="2">
    <source>
        <dbReference type="ARBA" id="ARBA00022741"/>
    </source>
</evidence>
<keyword evidence="4" id="KW-0238">DNA-binding</keyword>
<dbReference type="PANTHER" id="PTHR11361:SF148">
    <property type="entry name" value="DNA MISMATCH REPAIR PROTEIN MSH6"/>
    <property type="match status" value="1"/>
</dbReference>
<dbReference type="SMART" id="SM00534">
    <property type="entry name" value="MUTSac"/>
    <property type="match status" value="1"/>
</dbReference>
<evidence type="ECO:0000256" key="5">
    <source>
        <dbReference type="SAM" id="Phobius"/>
    </source>
</evidence>
<feature type="transmembrane region" description="Helical" evidence="5">
    <location>
        <begin position="207"/>
        <end position="228"/>
    </location>
</feature>
<dbReference type="InterPro" id="IPR000432">
    <property type="entry name" value="DNA_mismatch_repair_MutS_C"/>
</dbReference>
<evidence type="ECO:0000256" key="4">
    <source>
        <dbReference type="ARBA" id="ARBA00023125"/>
    </source>
</evidence>
<sequence>MSLSNIEKINEHFKVPILYNDKKVKLNENIITDLELIETIDPSGTPMYQYAFQPKTNFGKKVVEQLSLHYTTDINYLKDNQQLLKNYTPIKHEIFRPEFTHIMELWDEIKNDTGFKEKYQYIDWPFWEFLNKDGNFLQILSIYNLSSPVMSFFVPVIILIIPFFVIQMKGVNLSFVEYIEVLKVVASNHAIGKLFTKFNSVKLDEKMYLLISAAFYIFSIYQNVLTCIRFNTNMKKIHTYLSDIKKYIEYTENSANNFLSHSSRLNNFSQFNQNLKENIIILKQFKEKIERIDPYKVSIKKVMQFGHILKCFYELYENKEYNDAFMYSFGFNGYIDALEGLVDNVQKKNMQFAKFHKFTKKSKKSKKSGTKIVKSYYPALINNNPICNSINIDKNIIVTGPNASGKTTILKSSLINIIITQQMGCGFYSSASLTPYEHIHCYLNIPDTSGRDSLFQAEARRCKEIIDVIHLNPNQNHFCVFDELYSGTNPDEAVASASAFMNYLSKFRGVNCLLTTHFFDLCTHLGKNICFENFHMETVKDATKKFNYTYLLKKGISNVRGGVKVLEDMEYPQEIIANSSL</sequence>
<protein>
    <recommendedName>
        <fullName evidence="6">DNA mismatch repair proteins mutS family domain-containing protein</fullName>
    </recommendedName>
</protein>
<keyword evidence="5" id="KW-0472">Membrane</keyword>
<evidence type="ECO:0000313" key="7">
    <source>
        <dbReference type="EMBL" id="QHT78100.1"/>
    </source>
</evidence>
<feature type="domain" description="DNA mismatch repair proteins mutS family" evidence="6">
    <location>
        <begin position="393"/>
        <end position="580"/>
    </location>
</feature>
<name>A0A6C0HCJ5_9ZZZZ</name>
<dbReference type="Gene3D" id="3.40.50.300">
    <property type="entry name" value="P-loop containing nucleotide triphosphate hydrolases"/>
    <property type="match status" value="1"/>
</dbReference>
<proteinExistence type="inferred from homology"/>
<keyword evidence="5" id="KW-1133">Transmembrane helix</keyword>
<evidence type="ECO:0000259" key="6">
    <source>
        <dbReference type="SMART" id="SM00534"/>
    </source>
</evidence>
<dbReference type="SUPFAM" id="SSF52540">
    <property type="entry name" value="P-loop containing nucleoside triphosphate hydrolases"/>
    <property type="match status" value="1"/>
</dbReference>